<reference evidence="1 2" key="1">
    <citation type="journal article" date="2013" name="Proc. Natl. Acad. Sci. U.S.A.">
        <title>Twelve previously unknown phage genera are ubiquitous in global oceans.</title>
        <authorList>
            <person name="Holmfeldt K."/>
            <person name="Solonenko N."/>
            <person name="Shah M."/>
            <person name="Corrier K."/>
            <person name="Riemann L."/>
            <person name="Verberkmoes N.C."/>
            <person name="Sullivan M.B."/>
        </authorList>
    </citation>
    <scope>NUCLEOTIDE SEQUENCE [LARGE SCALE GENOMIC DNA]</scope>
    <source>
        <strain evidence="1">Phi18:1</strain>
    </source>
</reference>
<proteinExistence type="predicted"/>
<accession>S0A1V4</accession>
<sequence>MQNHNKRNKKNEALKISETKKREGVYCCAYGCKNDPDQRKGMLCHKHYARLLRERSPKKVRYSQAKQKAKSRGIDFTITLEWFLRFCDRTGYMSKGRRGQNATLDRRCNLHGYHSWNIQILTNRQNASKGNRPSGEDFDCPF</sequence>
<protein>
    <submittedName>
        <fullName evidence="1">Uncharacterized protein</fullName>
    </submittedName>
</protein>
<name>S0A1V4_9CAUD</name>
<dbReference type="Proteomes" id="UP000014712">
    <property type="component" value="Segment"/>
</dbReference>
<gene>
    <name evidence="1" type="ORF">Phi18:1_gp15</name>
</gene>
<dbReference type="KEGG" id="vg:16797106"/>
<organism evidence="1 2">
    <name type="scientific">Cellulophaga phage phi18:1</name>
    <dbReference type="NCBI Taxonomy" id="1327982"/>
    <lineage>
        <taxon>Viruses</taxon>
        <taxon>Duplodnaviria</taxon>
        <taxon>Heunggongvirae</taxon>
        <taxon>Uroviricota</taxon>
        <taxon>Caudoviricetes</taxon>
        <taxon>Helsingorvirus</taxon>
        <taxon>Helsingorvirus Cba181</taxon>
    </lineage>
</organism>
<dbReference type="OrthoDB" id="13369at10239"/>
<dbReference type="GeneID" id="16797106"/>
<dbReference type="EMBL" id="KC821619">
    <property type="protein sequence ID" value="AGO48462.1"/>
    <property type="molecule type" value="Genomic_DNA"/>
</dbReference>
<dbReference type="RefSeq" id="YP_008240929.1">
    <property type="nucleotide sequence ID" value="NC_021790.1"/>
</dbReference>
<evidence type="ECO:0000313" key="1">
    <source>
        <dbReference type="EMBL" id="AGO48462.1"/>
    </source>
</evidence>
<keyword evidence="2" id="KW-1185">Reference proteome</keyword>
<evidence type="ECO:0000313" key="2">
    <source>
        <dbReference type="Proteomes" id="UP000014712"/>
    </source>
</evidence>
<reference evidence="2" key="2">
    <citation type="submission" date="2013-03" db="EMBL/GenBank/DDBJ databases">
        <title>The Cellulophaga phages: a novel, diverse, and globally ubiquitous model system.</title>
        <authorList>
            <person name="Holmfeldt K."/>
            <person name="Solonenko N."/>
            <person name="Shah M."/>
            <person name="Corrier K."/>
            <person name="Riemann L."/>
            <person name="VerBerkmoes N.C."/>
            <person name="Sullivan M.B."/>
        </authorList>
    </citation>
    <scope>NUCLEOTIDE SEQUENCE [LARGE SCALE GENOMIC DNA]</scope>
</reference>